<dbReference type="Proteomes" id="UP000271889">
    <property type="component" value="Unassembled WGS sequence"/>
</dbReference>
<evidence type="ECO:0000313" key="3">
    <source>
        <dbReference type="Proteomes" id="UP000271889"/>
    </source>
</evidence>
<name>A0A3P6QB96_CYLGO</name>
<gene>
    <name evidence="2" type="ORF">CGOC_LOCUS594</name>
</gene>
<feature type="compositionally biased region" description="Pro residues" evidence="1">
    <location>
        <begin position="55"/>
        <end position="71"/>
    </location>
</feature>
<reference evidence="2 3" key="1">
    <citation type="submission" date="2018-11" db="EMBL/GenBank/DDBJ databases">
        <authorList>
            <consortium name="Pathogen Informatics"/>
        </authorList>
    </citation>
    <scope>NUCLEOTIDE SEQUENCE [LARGE SCALE GENOMIC DNA]</scope>
</reference>
<feature type="region of interest" description="Disordered" evidence="1">
    <location>
        <begin position="25"/>
        <end position="74"/>
    </location>
</feature>
<dbReference type="AlphaFoldDB" id="A0A3P6QB96"/>
<sequence>MRYFECRALYPSFYIDLSVVVRNGSRASGLDSPPHDFPPPPPPLALASSARAALPLPPPPPPLPPPPPPPEVDAATAYSATVHSYDVGRIPFIVENSTREPTTPFND</sequence>
<dbReference type="EMBL" id="UYRV01000891">
    <property type="protein sequence ID" value="VDK45779.1"/>
    <property type="molecule type" value="Genomic_DNA"/>
</dbReference>
<accession>A0A3P6QB96</accession>
<feature type="compositionally biased region" description="Low complexity" evidence="1">
    <location>
        <begin position="45"/>
        <end position="54"/>
    </location>
</feature>
<evidence type="ECO:0000256" key="1">
    <source>
        <dbReference type="SAM" id="MobiDB-lite"/>
    </source>
</evidence>
<protein>
    <submittedName>
        <fullName evidence="2">Uncharacterized protein</fullName>
    </submittedName>
</protein>
<evidence type="ECO:0000313" key="2">
    <source>
        <dbReference type="EMBL" id="VDK45779.1"/>
    </source>
</evidence>
<feature type="compositionally biased region" description="Pro residues" evidence="1">
    <location>
        <begin position="35"/>
        <end position="44"/>
    </location>
</feature>
<proteinExistence type="predicted"/>
<organism evidence="2 3">
    <name type="scientific">Cylicostephanus goldi</name>
    <name type="common">Nematode worm</name>
    <dbReference type="NCBI Taxonomy" id="71465"/>
    <lineage>
        <taxon>Eukaryota</taxon>
        <taxon>Metazoa</taxon>
        <taxon>Ecdysozoa</taxon>
        <taxon>Nematoda</taxon>
        <taxon>Chromadorea</taxon>
        <taxon>Rhabditida</taxon>
        <taxon>Rhabditina</taxon>
        <taxon>Rhabditomorpha</taxon>
        <taxon>Strongyloidea</taxon>
        <taxon>Strongylidae</taxon>
        <taxon>Cylicostephanus</taxon>
    </lineage>
</organism>
<keyword evidence="3" id="KW-1185">Reference proteome</keyword>